<evidence type="ECO:0000259" key="2">
    <source>
        <dbReference type="Pfam" id="PF01321"/>
    </source>
</evidence>
<evidence type="ECO:0000313" key="4">
    <source>
        <dbReference type="Proteomes" id="UP000254134"/>
    </source>
</evidence>
<evidence type="ECO:0000313" key="3">
    <source>
        <dbReference type="EMBL" id="RDI75533.1"/>
    </source>
</evidence>
<proteinExistence type="predicted"/>
<sequence length="375" mass="40544">MTEQLTGIADEIVRKMGLAMDERGLDALVATSPENVAWASGAAPPSQRTVRSRLAAAIVPRAGDSELVAIALEGPVVRTQSRLDGLRLYEEFVEDPVLVFADSLRQRGVERAAIGVEETHLSHADYGKLAAALPGARLVRADELFEELRMVKTPAEIEAIRDIGGAADRIAREVCGRFGSGSSEREIANFVAERYAEAGGDGLTMLVVGSGPRSAAVNAPPTSRVLERGDVIRLDIIGTKGRYYSDVARTAVVGEPTSEQQHVYDLLMGVHRRCLDALRPGALTSDVYRIYREAMDEAGLPPYHFVGHGLGVTLHEDPFVNELTEIPLQEGMVLCIEPLTLLEGRFGVQIEDEVLITADGYEPFSEAGELLRMAG</sequence>
<keyword evidence="4" id="KW-1185">Reference proteome</keyword>
<feature type="domain" description="Peptidase M24" evidence="1">
    <location>
        <begin position="158"/>
        <end position="358"/>
    </location>
</feature>
<dbReference type="Pfam" id="PF00557">
    <property type="entry name" value="Peptidase_M24"/>
    <property type="match status" value="1"/>
</dbReference>
<dbReference type="Gene3D" id="3.40.350.10">
    <property type="entry name" value="Creatinase/prolidase N-terminal domain"/>
    <property type="match status" value="1"/>
</dbReference>
<dbReference type="Proteomes" id="UP000254134">
    <property type="component" value="Unassembled WGS sequence"/>
</dbReference>
<dbReference type="InterPro" id="IPR029149">
    <property type="entry name" value="Creatin/AminoP/Spt16_N"/>
</dbReference>
<keyword evidence="3" id="KW-0645">Protease</keyword>
<dbReference type="PANTHER" id="PTHR46112:SF3">
    <property type="entry name" value="AMINOPEPTIDASE YPDF"/>
    <property type="match status" value="1"/>
</dbReference>
<dbReference type="InterPro" id="IPR000994">
    <property type="entry name" value="Pept_M24"/>
</dbReference>
<dbReference type="GO" id="GO:0004177">
    <property type="term" value="F:aminopeptidase activity"/>
    <property type="evidence" value="ECO:0007669"/>
    <property type="project" value="UniProtKB-KW"/>
</dbReference>
<dbReference type="PANTHER" id="PTHR46112">
    <property type="entry name" value="AMINOPEPTIDASE"/>
    <property type="match status" value="1"/>
</dbReference>
<reference evidence="4" key="2">
    <citation type="journal article" date="2019" name="MicrobiologyOpen">
        <title>High-quality draft genome sequence of Gaiella occulta isolated from a 150 meter deep mineral water borehole and comparison with the genome sequences of other deep-branching lineages of the phylum Actinobacteria.</title>
        <authorList>
            <person name="Severino R."/>
            <person name="Froufe H.J.C."/>
            <person name="Barroso C."/>
            <person name="Albuquerque L."/>
            <person name="Lobo-da-Cunha A."/>
            <person name="da Costa M.S."/>
            <person name="Egas C."/>
        </authorList>
    </citation>
    <scope>NUCLEOTIDE SEQUENCE [LARGE SCALE GENOMIC DNA]</scope>
    <source>
        <strain evidence="4">F2-233</strain>
    </source>
</reference>
<dbReference type="InterPro" id="IPR036005">
    <property type="entry name" value="Creatinase/aminopeptidase-like"/>
</dbReference>
<gene>
    <name evidence="3" type="ORF">Gocc_1331</name>
</gene>
<accession>A0A7M2Z182</accession>
<name>A0A7M2Z182_9ACTN</name>
<organism evidence="3 4">
    <name type="scientific">Gaiella occulta</name>
    <dbReference type="NCBI Taxonomy" id="1002870"/>
    <lineage>
        <taxon>Bacteria</taxon>
        <taxon>Bacillati</taxon>
        <taxon>Actinomycetota</taxon>
        <taxon>Thermoleophilia</taxon>
        <taxon>Gaiellales</taxon>
        <taxon>Gaiellaceae</taxon>
        <taxon>Gaiella</taxon>
    </lineage>
</organism>
<keyword evidence="3" id="KW-0031">Aminopeptidase</keyword>
<dbReference type="SUPFAM" id="SSF55920">
    <property type="entry name" value="Creatinase/aminopeptidase"/>
    <property type="match status" value="1"/>
</dbReference>
<dbReference type="EMBL" id="QQZY01000002">
    <property type="protein sequence ID" value="RDI75533.1"/>
    <property type="molecule type" value="Genomic_DNA"/>
</dbReference>
<dbReference type="SUPFAM" id="SSF53092">
    <property type="entry name" value="Creatinase/prolidase N-terminal domain"/>
    <property type="match status" value="1"/>
</dbReference>
<dbReference type="InterPro" id="IPR000587">
    <property type="entry name" value="Creatinase_N"/>
</dbReference>
<keyword evidence="3" id="KW-0378">Hydrolase</keyword>
<dbReference type="RefSeq" id="WP_114795724.1">
    <property type="nucleotide sequence ID" value="NZ_QQZY01000002.1"/>
</dbReference>
<dbReference type="Pfam" id="PF01321">
    <property type="entry name" value="Creatinase_N"/>
    <property type="match status" value="1"/>
</dbReference>
<protein>
    <submittedName>
        <fullName evidence="3">Xaa-Pro aminopeptidase</fullName>
    </submittedName>
</protein>
<dbReference type="OrthoDB" id="9806388at2"/>
<dbReference type="AlphaFoldDB" id="A0A7M2Z182"/>
<comment type="caution">
    <text evidence="3">The sequence shown here is derived from an EMBL/GenBank/DDBJ whole genome shotgun (WGS) entry which is preliminary data.</text>
</comment>
<evidence type="ECO:0000259" key="1">
    <source>
        <dbReference type="Pfam" id="PF00557"/>
    </source>
</evidence>
<dbReference type="InterPro" id="IPR050659">
    <property type="entry name" value="Peptidase_M24B"/>
</dbReference>
<feature type="domain" description="Creatinase N-terminal" evidence="2">
    <location>
        <begin position="19"/>
        <end position="151"/>
    </location>
</feature>
<dbReference type="Gene3D" id="3.90.230.10">
    <property type="entry name" value="Creatinase/methionine aminopeptidase superfamily"/>
    <property type="match status" value="1"/>
</dbReference>
<reference evidence="3 4" key="1">
    <citation type="submission" date="2018-07" db="EMBL/GenBank/DDBJ databases">
        <title>High-quality-draft genome sequence of Gaiella occulta.</title>
        <authorList>
            <person name="Severino R."/>
            <person name="Froufe H.J.C."/>
            <person name="Rainey F.A."/>
            <person name="Barroso C."/>
            <person name="Albuquerque L."/>
            <person name="Lobo-Da-Cunha A."/>
            <person name="Da Costa M.S."/>
            <person name="Egas C."/>
        </authorList>
    </citation>
    <scope>NUCLEOTIDE SEQUENCE [LARGE SCALE GENOMIC DNA]</scope>
    <source>
        <strain evidence="3 4">F2-233</strain>
    </source>
</reference>